<dbReference type="Pfam" id="PF10355">
    <property type="entry name" value="Ytp1"/>
    <property type="match status" value="1"/>
</dbReference>
<dbReference type="PANTHER" id="PTHR31685:SF3">
    <property type="entry name" value="INTEGRAL MEMBRANE PROTEIN (AFU_ORTHOLOGUE AFUA_6G12730)"/>
    <property type="match status" value="1"/>
</dbReference>
<dbReference type="InterPro" id="IPR018827">
    <property type="entry name" value="YTP1_C"/>
</dbReference>
<feature type="domain" description="Protein YTP1-like C-terminal" evidence="2">
    <location>
        <begin position="50"/>
        <end position="320"/>
    </location>
</feature>
<evidence type="ECO:0000313" key="4">
    <source>
        <dbReference type="Proteomes" id="UP000620124"/>
    </source>
</evidence>
<feature type="transmembrane region" description="Helical" evidence="1">
    <location>
        <begin position="299"/>
        <end position="320"/>
    </location>
</feature>
<accession>A0A8H6Y2K2</accession>
<dbReference type="AlphaFoldDB" id="A0A8H6Y2K2"/>
<sequence>MSDGTLFGPPSPHSEETLHEIHFPPRISLLRRIGRAAFATAERALVVAGFGLLLSGIVVYTGGCRQHYINGCLAHLIKGGIFWVYGLVSFARFLGWCSELGWSWNRAPSSRYPTAEMVESTVIFLYGATNTWMERFGANPGDPFTTKEIQHIGIAVMFLVRLVGMAIESKTIRKWLAALAVDTSESVSEPENYTSSFNPFPALVIGVTGSVMAAHFQTYLFQVQIHALWGNLLLAFAILRCLTYFFLWVAPPRSTLPSRPPTEALGSFFLACGGLSFIFSTEEVTIMAMRRGRDDIMMFAVTAVAITCLAFCWTIGVVAFNGWLKTRTKRAVPYHNSA</sequence>
<comment type="caution">
    <text evidence="3">The sequence shown here is derived from an EMBL/GenBank/DDBJ whole genome shotgun (WGS) entry which is preliminary data.</text>
</comment>
<gene>
    <name evidence="3" type="ORF">MVEN_01258100</name>
</gene>
<reference evidence="3" key="1">
    <citation type="submission" date="2020-05" db="EMBL/GenBank/DDBJ databases">
        <title>Mycena genomes resolve the evolution of fungal bioluminescence.</title>
        <authorList>
            <person name="Tsai I.J."/>
        </authorList>
    </citation>
    <scope>NUCLEOTIDE SEQUENCE</scope>
    <source>
        <strain evidence="3">CCC161011</strain>
    </source>
</reference>
<keyword evidence="4" id="KW-1185">Reference proteome</keyword>
<dbReference type="PANTHER" id="PTHR31685">
    <property type="entry name" value="INTEGRAL MEMBRANE PROTEIN (AFU_ORTHOLOGUE AFUA_6G12730)-RELATED"/>
    <property type="match status" value="1"/>
</dbReference>
<feature type="transmembrane region" description="Helical" evidence="1">
    <location>
        <begin position="75"/>
        <end position="95"/>
    </location>
</feature>
<feature type="transmembrane region" description="Helical" evidence="1">
    <location>
        <begin position="227"/>
        <end position="250"/>
    </location>
</feature>
<feature type="transmembrane region" description="Helical" evidence="1">
    <location>
        <begin position="149"/>
        <end position="167"/>
    </location>
</feature>
<dbReference type="OrthoDB" id="4005299at2759"/>
<proteinExistence type="predicted"/>
<evidence type="ECO:0000256" key="1">
    <source>
        <dbReference type="SAM" id="Phobius"/>
    </source>
</evidence>
<feature type="transmembrane region" description="Helical" evidence="1">
    <location>
        <begin position="44"/>
        <end position="63"/>
    </location>
</feature>
<protein>
    <recommendedName>
        <fullName evidence="2">Protein YTP1-like C-terminal domain-containing protein</fullName>
    </recommendedName>
</protein>
<keyword evidence="1" id="KW-0812">Transmembrane</keyword>
<dbReference type="Proteomes" id="UP000620124">
    <property type="component" value="Unassembled WGS sequence"/>
</dbReference>
<evidence type="ECO:0000313" key="3">
    <source>
        <dbReference type="EMBL" id="KAF7352908.1"/>
    </source>
</evidence>
<name>A0A8H6Y2K2_9AGAR</name>
<organism evidence="3 4">
    <name type="scientific">Mycena venus</name>
    <dbReference type="NCBI Taxonomy" id="2733690"/>
    <lineage>
        <taxon>Eukaryota</taxon>
        <taxon>Fungi</taxon>
        <taxon>Dikarya</taxon>
        <taxon>Basidiomycota</taxon>
        <taxon>Agaricomycotina</taxon>
        <taxon>Agaricomycetes</taxon>
        <taxon>Agaricomycetidae</taxon>
        <taxon>Agaricales</taxon>
        <taxon>Marasmiineae</taxon>
        <taxon>Mycenaceae</taxon>
        <taxon>Mycena</taxon>
    </lineage>
</organism>
<evidence type="ECO:0000259" key="2">
    <source>
        <dbReference type="Pfam" id="PF10355"/>
    </source>
</evidence>
<keyword evidence="1" id="KW-1133">Transmembrane helix</keyword>
<dbReference type="EMBL" id="JACAZI010000009">
    <property type="protein sequence ID" value="KAF7352908.1"/>
    <property type="molecule type" value="Genomic_DNA"/>
</dbReference>
<feature type="transmembrane region" description="Helical" evidence="1">
    <location>
        <begin position="262"/>
        <end position="279"/>
    </location>
</feature>
<keyword evidence="1" id="KW-0472">Membrane</keyword>